<proteinExistence type="predicted"/>
<accession>A0AAE0QIB1</accession>
<keyword evidence="3" id="KW-1185">Reference proteome</keyword>
<feature type="non-terminal residue" evidence="2">
    <location>
        <position position="368"/>
    </location>
</feature>
<feature type="domain" description="F-box" evidence="1">
    <location>
        <begin position="12"/>
        <end position="58"/>
    </location>
</feature>
<organism evidence="2 3">
    <name type="scientific">Hemibagrus guttatus</name>
    <dbReference type="NCBI Taxonomy" id="175788"/>
    <lineage>
        <taxon>Eukaryota</taxon>
        <taxon>Metazoa</taxon>
        <taxon>Chordata</taxon>
        <taxon>Craniata</taxon>
        <taxon>Vertebrata</taxon>
        <taxon>Euteleostomi</taxon>
        <taxon>Actinopterygii</taxon>
        <taxon>Neopterygii</taxon>
        <taxon>Teleostei</taxon>
        <taxon>Ostariophysi</taxon>
        <taxon>Siluriformes</taxon>
        <taxon>Bagridae</taxon>
        <taxon>Hemibagrus</taxon>
    </lineage>
</organism>
<dbReference type="InterPro" id="IPR036047">
    <property type="entry name" value="F-box-like_dom_sf"/>
</dbReference>
<dbReference type="Pfam" id="PF12937">
    <property type="entry name" value="F-box-like"/>
    <property type="match status" value="1"/>
</dbReference>
<dbReference type="EMBL" id="JAUCMX010000016">
    <property type="protein sequence ID" value="KAK3520631.1"/>
    <property type="molecule type" value="Genomic_DNA"/>
</dbReference>
<dbReference type="SMART" id="SM00256">
    <property type="entry name" value="FBOX"/>
    <property type="match status" value="1"/>
</dbReference>
<protein>
    <recommendedName>
        <fullName evidence="1">F-box domain-containing protein</fullName>
    </recommendedName>
</protein>
<dbReference type="PANTHER" id="PTHR38926:SF72">
    <property type="entry name" value="IM:7136021-RELATED"/>
    <property type="match status" value="1"/>
</dbReference>
<name>A0AAE0QIB1_9TELE</name>
<dbReference type="SUPFAM" id="SSF81383">
    <property type="entry name" value="F-box domain"/>
    <property type="match status" value="1"/>
</dbReference>
<dbReference type="SUPFAM" id="SSF52047">
    <property type="entry name" value="RNI-like"/>
    <property type="match status" value="1"/>
</dbReference>
<sequence>TVLFTKMAAVRTYTLDYFPENILIEILSYLPVQELVRNARVCKRWRALIKDQRLWRTVDLSTWKRVTSRMLWTLLRQYLGRGLCSLHLRGLLQSSRGGSFLSEPWLQTLSSKCPRLRQLTLTHTDLRGLHSCSLLPPSLQVLELRSCELPPGFFTQNPLKLMQTDQTGSGKESQTSCSGCVIEALILDNVPSFTDQHLKSLSLWERLWRLELRDALRVTVAGLKGCAPPGPHALTHLTHLELEGFSRQQMAALGLADGWAGLERLTLGGREVAPGLLCLNRLTGLRWLRLRGCRLTETLVLRSCGTLKKLHMLEFLQVEFAVEAERKDNEREKRTENDLMPGLRQALSNLLPKCNLLFTQCTVIDGAD</sequence>
<evidence type="ECO:0000259" key="1">
    <source>
        <dbReference type="PROSITE" id="PS50181"/>
    </source>
</evidence>
<evidence type="ECO:0000313" key="3">
    <source>
        <dbReference type="Proteomes" id="UP001274896"/>
    </source>
</evidence>
<gene>
    <name evidence="2" type="ORF">QTP70_029418</name>
</gene>
<evidence type="ECO:0000313" key="2">
    <source>
        <dbReference type="EMBL" id="KAK3520631.1"/>
    </source>
</evidence>
<dbReference type="PANTHER" id="PTHR38926">
    <property type="entry name" value="F-BOX DOMAIN CONTAINING PROTEIN, EXPRESSED"/>
    <property type="match status" value="1"/>
</dbReference>
<dbReference type="AlphaFoldDB" id="A0AAE0QIB1"/>
<reference evidence="2" key="1">
    <citation type="submission" date="2023-06" db="EMBL/GenBank/DDBJ databases">
        <title>Male Hemibagrus guttatus genome.</title>
        <authorList>
            <person name="Bian C."/>
        </authorList>
    </citation>
    <scope>NUCLEOTIDE SEQUENCE</scope>
    <source>
        <strain evidence="2">Male_cb2023</strain>
        <tissue evidence="2">Muscle</tissue>
    </source>
</reference>
<dbReference type="Gene3D" id="3.80.10.10">
    <property type="entry name" value="Ribonuclease Inhibitor"/>
    <property type="match status" value="2"/>
</dbReference>
<dbReference type="Proteomes" id="UP001274896">
    <property type="component" value="Unassembled WGS sequence"/>
</dbReference>
<dbReference type="InterPro" id="IPR001810">
    <property type="entry name" value="F-box_dom"/>
</dbReference>
<dbReference type="InterPro" id="IPR032675">
    <property type="entry name" value="LRR_dom_sf"/>
</dbReference>
<comment type="caution">
    <text evidence="2">The sequence shown here is derived from an EMBL/GenBank/DDBJ whole genome shotgun (WGS) entry which is preliminary data.</text>
</comment>
<dbReference type="PROSITE" id="PS50181">
    <property type="entry name" value="FBOX"/>
    <property type="match status" value="1"/>
</dbReference>